<keyword evidence="5 6" id="KW-0408">Iron</keyword>
<dbReference type="PRINTS" id="PR00607">
    <property type="entry name" value="CYTCHROMECIE"/>
</dbReference>
<dbReference type="GO" id="GO:0009055">
    <property type="term" value="F:electron transfer activity"/>
    <property type="evidence" value="ECO:0007669"/>
    <property type="project" value="InterPro"/>
</dbReference>
<dbReference type="InterPro" id="IPR009056">
    <property type="entry name" value="Cyt_c-like_dom"/>
</dbReference>
<feature type="region of interest" description="Disordered" evidence="7">
    <location>
        <begin position="42"/>
        <end position="98"/>
    </location>
</feature>
<dbReference type="GO" id="GO:0005506">
    <property type="term" value="F:iron ion binding"/>
    <property type="evidence" value="ECO:0007669"/>
    <property type="project" value="InterPro"/>
</dbReference>
<keyword evidence="3 6" id="KW-0479">Metal-binding</keyword>
<dbReference type="STRING" id="1945520.A1019T_01073"/>
<dbReference type="PANTHER" id="PTHR40942">
    <property type="match status" value="1"/>
</dbReference>
<evidence type="ECO:0000256" key="7">
    <source>
        <dbReference type="SAM" id="MobiDB-lite"/>
    </source>
</evidence>
<dbReference type="Proteomes" id="UP000188169">
    <property type="component" value="Unassembled WGS sequence"/>
</dbReference>
<dbReference type="GO" id="GO:0020037">
    <property type="term" value="F:heme binding"/>
    <property type="evidence" value="ECO:0007669"/>
    <property type="project" value="InterPro"/>
</dbReference>
<proteinExistence type="predicted"/>
<evidence type="ECO:0000313" key="10">
    <source>
        <dbReference type="Proteomes" id="UP000188169"/>
    </source>
</evidence>
<reference evidence="10" key="1">
    <citation type="submission" date="2017-02" db="EMBL/GenBank/DDBJ databases">
        <authorList>
            <person name="Mornico D."/>
        </authorList>
    </citation>
    <scope>NUCLEOTIDE SEQUENCE [LARGE SCALE GENOMIC DNA]</scope>
</reference>
<sequence>MLKTNKQQDGKDMLAPFNKAGLLLVGALALGMAVGCSDGAETETVAEPTASESVATEPAPEAVEPEVAPEEEVVEEVEPEAEASETIESEASTETAAAAPLSAEAGAELYEAHCKLCHEKGLLQAPKFGDKEDWAPRLAQGKETLYKHSAEGFKAMPPQAADGVTVEQVHAAVDYMIEQAS</sequence>
<evidence type="ECO:0000256" key="6">
    <source>
        <dbReference type="PROSITE-ProRule" id="PRU00433"/>
    </source>
</evidence>
<dbReference type="Gene3D" id="1.10.760.10">
    <property type="entry name" value="Cytochrome c-like domain"/>
    <property type="match status" value="1"/>
</dbReference>
<feature type="domain" description="Cytochrome c" evidence="8">
    <location>
        <begin position="101"/>
        <end position="180"/>
    </location>
</feature>
<keyword evidence="4" id="KW-0249">Electron transport</keyword>
<dbReference type="InterPro" id="IPR036909">
    <property type="entry name" value="Cyt_c-like_dom_sf"/>
</dbReference>
<dbReference type="RefSeq" id="WP_244152394.1">
    <property type="nucleotide sequence ID" value="NZ_FUGD01000072.1"/>
</dbReference>
<keyword evidence="1" id="KW-0813">Transport</keyword>
<keyword evidence="10" id="KW-1185">Reference proteome</keyword>
<evidence type="ECO:0000313" key="9">
    <source>
        <dbReference type="EMBL" id="SJM37102.1"/>
    </source>
</evidence>
<dbReference type="AlphaFoldDB" id="A0A1R4EF44"/>
<dbReference type="Pfam" id="PF13442">
    <property type="entry name" value="Cytochrome_CBB3"/>
    <property type="match status" value="1"/>
</dbReference>
<evidence type="ECO:0000256" key="5">
    <source>
        <dbReference type="ARBA" id="ARBA00023004"/>
    </source>
</evidence>
<dbReference type="EMBL" id="FUGD01000072">
    <property type="protein sequence ID" value="SJM37102.1"/>
    <property type="molecule type" value="Genomic_DNA"/>
</dbReference>
<feature type="compositionally biased region" description="Acidic residues" evidence="7">
    <location>
        <begin position="63"/>
        <end position="88"/>
    </location>
</feature>
<protein>
    <submittedName>
        <fullName evidence="9">Cytochrome c-555</fullName>
    </submittedName>
</protein>
<name>A0A1R4EF44_9GAMM</name>
<evidence type="ECO:0000256" key="2">
    <source>
        <dbReference type="ARBA" id="ARBA00022617"/>
    </source>
</evidence>
<evidence type="ECO:0000259" key="8">
    <source>
        <dbReference type="PROSITE" id="PS51007"/>
    </source>
</evidence>
<keyword evidence="2 6" id="KW-0349">Heme</keyword>
<dbReference type="PROSITE" id="PS51007">
    <property type="entry name" value="CYTC"/>
    <property type="match status" value="1"/>
</dbReference>
<dbReference type="SUPFAM" id="SSF46626">
    <property type="entry name" value="Cytochrome c"/>
    <property type="match status" value="1"/>
</dbReference>
<dbReference type="PANTHER" id="PTHR40942:SF4">
    <property type="entry name" value="CYTOCHROME C5"/>
    <property type="match status" value="1"/>
</dbReference>
<gene>
    <name evidence="9" type="ORF">A1019T_01073</name>
</gene>
<accession>A0A1R4EF44</accession>
<feature type="compositionally biased region" description="Low complexity" evidence="7">
    <location>
        <begin position="50"/>
        <end position="62"/>
    </location>
</feature>
<feature type="compositionally biased region" description="Low complexity" evidence="7">
    <location>
        <begin position="89"/>
        <end position="98"/>
    </location>
</feature>
<dbReference type="InterPro" id="IPR002323">
    <property type="entry name" value="Cyt_CIE"/>
</dbReference>
<evidence type="ECO:0000256" key="1">
    <source>
        <dbReference type="ARBA" id="ARBA00022448"/>
    </source>
</evidence>
<organism evidence="9 10">
    <name type="scientific">Psychrobacter pasteurii</name>
    <dbReference type="NCBI Taxonomy" id="1945520"/>
    <lineage>
        <taxon>Bacteria</taxon>
        <taxon>Pseudomonadati</taxon>
        <taxon>Pseudomonadota</taxon>
        <taxon>Gammaproteobacteria</taxon>
        <taxon>Moraxellales</taxon>
        <taxon>Moraxellaceae</taxon>
        <taxon>Psychrobacter</taxon>
    </lineage>
</organism>
<evidence type="ECO:0000256" key="4">
    <source>
        <dbReference type="ARBA" id="ARBA00022982"/>
    </source>
</evidence>
<evidence type="ECO:0000256" key="3">
    <source>
        <dbReference type="ARBA" id="ARBA00022723"/>
    </source>
</evidence>